<gene>
    <name evidence="2" type="ORF">FNU76_19780</name>
</gene>
<name>A0A516SJT8_9NEIS</name>
<dbReference type="AlphaFoldDB" id="A0A516SJT8"/>
<reference evidence="3" key="1">
    <citation type="submission" date="2019-07" db="EMBL/GenBank/DDBJ databases">
        <title>Chitinimonas sp. nov., isolated from Ny-Alesund, arctica soil.</title>
        <authorList>
            <person name="Xu Q."/>
            <person name="Peng F."/>
        </authorList>
    </citation>
    <scope>NUCLEOTIDE SEQUENCE [LARGE SCALE GENOMIC DNA]</scope>
    <source>
        <strain evidence="3">R3-44</strain>
    </source>
</reference>
<dbReference type="RefSeq" id="WP_144279798.1">
    <property type="nucleotide sequence ID" value="NZ_CP041730.1"/>
</dbReference>
<dbReference type="Proteomes" id="UP000317550">
    <property type="component" value="Chromosome"/>
</dbReference>
<accession>A0A516SJT8</accession>
<feature type="transmembrane region" description="Helical" evidence="1">
    <location>
        <begin position="225"/>
        <end position="250"/>
    </location>
</feature>
<dbReference type="EMBL" id="CP041730">
    <property type="protein sequence ID" value="QDQ28415.1"/>
    <property type="molecule type" value="Genomic_DNA"/>
</dbReference>
<evidence type="ECO:0000313" key="2">
    <source>
        <dbReference type="EMBL" id="QDQ28415.1"/>
    </source>
</evidence>
<keyword evidence="1" id="KW-0472">Membrane</keyword>
<keyword evidence="3" id="KW-1185">Reference proteome</keyword>
<keyword evidence="1" id="KW-1133">Transmembrane helix</keyword>
<evidence type="ECO:0000256" key="1">
    <source>
        <dbReference type="SAM" id="Phobius"/>
    </source>
</evidence>
<protein>
    <submittedName>
        <fullName evidence="2">Zinc ribbon domain-containing protein</fullName>
    </submittedName>
</protein>
<feature type="transmembrane region" description="Helical" evidence="1">
    <location>
        <begin position="136"/>
        <end position="156"/>
    </location>
</feature>
<proteinExistence type="predicted"/>
<dbReference type="OrthoDB" id="9801221at2"/>
<feature type="transmembrane region" description="Helical" evidence="1">
    <location>
        <begin position="84"/>
        <end position="102"/>
    </location>
</feature>
<dbReference type="KEGG" id="cari:FNU76_19780"/>
<sequence length="261" mass="29083">MERPVCPKCGYTRRAHDPADGSACLHCGIVFAKYAQYLADQAAGLPPLPDVTVRDGIDGWLATLGSYLCAPPARTTALTLGVQSLAQLVLLIWGLSFIAGGWRQADANQSFLHLVDLPFHEFGHVLFIPFGQWMTFLGGSLFQCLVPLMLGVVFVWREHNPFGGSVCLWWLGQNMIDLAPYIGDASTMQLSLIGEWSDEIVESRILRHDWHNILEPLGMLHWDNALAILAHGLGSMLILLSWIWGLYLLWQGRQQFLESKS</sequence>
<evidence type="ECO:0000313" key="3">
    <source>
        <dbReference type="Proteomes" id="UP000317550"/>
    </source>
</evidence>
<keyword evidence="1" id="KW-0812">Transmembrane</keyword>
<organism evidence="2 3">
    <name type="scientific">Chitinimonas arctica</name>
    <dbReference type="NCBI Taxonomy" id="2594795"/>
    <lineage>
        <taxon>Bacteria</taxon>
        <taxon>Pseudomonadati</taxon>
        <taxon>Pseudomonadota</taxon>
        <taxon>Betaproteobacteria</taxon>
        <taxon>Neisseriales</taxon>
        <taxon>Chitinibacteraceae</taxon>
        <taxon>Chitinimonas</taxon>
    </lineage>
</organism>